<evidence type="ECO:0000256" key="4">
    <source>
        <dbReference type="ARBA" id="ARBA00022989"/>
    </source>
</evidence>
<dbReference type="Ensembl" id="ENSATET00000029967.2">
    <property type="protein sequence ID" value="ENSATEP00000029520.1"/>
    <property type="gene ID" value="ENSATEG00000020374.2"/>
</dbReference>
<dbReference type="Gene3D" id="1.20.1070.10">
    <property type="entry name" value="Rhodopsin 7-helix transmembrane proteins"/>
    <property type="match status" value="1"/>
</dbReference>
<proteinExistence type="inferred from homology"/>
<dbReference type="InterPro" id="IPR050569">
    <property type="entry name" value="TAAR"/>
</dbReference>
<dbReference type="STRING" id="64144.ENSATEP00000029520"/>
<sequence length="335" mass="36936">METLEETELCFPQLLNSSCLKPKRPHFQTLLSYILLLSISVLTTFLNLLVIISISHFKQLQTPTNLLLLSLAVSDFLVGPLLLFQIMFIDGCWLLGDLMCSLCQFVAYILSSVSVGTMVLISIDRYVAICVPLHYSTLITQNKVKICVCLCWKFSVIFQTLILKDNLQQPGRFNSCVGQCVVVINYIAGVADVIFSFIAPITVILVLYMRVFVVAVTQARAMRSHIAAVSLQGSVKVTAKKSELKAARTLGVVIVVFLLCLCPYYCVALTGQDNSINSSSALSEYTISPRGSIKSPHYHNTDLTIVASTTSQEPLLHTASSTPCLHLTERECNIT</sequence>
<evidence type="ECO:0000256" key="3">
    <source>
        <dbReference type="ARBA" id="ARBA00022692"/>
    </source>
</evidence>
<dbReference type="SUPFAM" id="SSF81321">
    <property type="entry name" value="Family A G protein-coupled receptor-like"/>
    <property type="match status" value="1"/>
</dbReference>
<dbReference type="CDD" id="cd15055">
    <property type="entry name" value="7tmA_TAARs"/>
    <property type="match status" value="1"/>
</dbReference>
<dbReference type="AlphaFoldDB" id="A0A3Q1J9I3"/>
<keyword evidence="6 10" id="KW-0472">Membrane</keyword>
<reference evidence="12" key="1">
    <citation type="submission" date="2021-04" db="EMBL/GenBank/DDBJ databases">
        <authorList>
            <consortium name="Wellcome Sanger Institute Data Sharing"/>
        </authorList>
    </citation>
    <scope>NUCLEOTIDE SEQUENCE [LARGE SCALE GENOMIC DNA]</scope>
</reference>
<feature type="transmembrane region" description="Helical" evidence="10">
    <location>
        <begin position="144"/>
        <end position="163"/>
    </location>
</feature>
<dbReference type="GeneTree" id="ENSGT01050000244823"/>
<dbReference type="PRINTS" id="PR00237">
    <property type="entry name" value="GPCRRHODOPSN"/>
</dbReference>
<feature type="transmembrane region" description="Helical" evidence="10">
    <location>
        <begin position="66"/>
        <end position="89"/>
    </location>
</feature>
<feature type="transmembrane region" description="Helical" evidence="10">
    <location>
        <begin position="183"/>
        <end position="216"/>
    </location>
</feature>
<keyword evidence="5 9" id="KW-0297">G-protein coupled receptor</keyword>
<dbReference type="InParanoid" id="A0A3Q1J9I3"/>
<evidence type="ECO:0000256" key="2">
    <source>
        <dbReference type="ARBA" id="ARBA00022475"/>
    </source>
</evidence>
<dbReference type="PANTHER" id="PTHR24249:SF381">
    <property type="entry name" value="TRACE AMINE ASSOCIATED RECEPTOR 19P-RELATED"/>
    <property type="match status" value="1"/>
</dbReference>
<feature type="transmembrane region" description="Helical" evidence="10">
    <location>
        <begin position="250"/>
        <end position="270"/>
    </location>
</feature>
<evidence type="ECO:0000256" key="9">
    <source>
        <dbReference type="RuleBase" id="RU000688"/>
    </source>
</evidence>
<keyword evidence="13" id="KW-1185">Reference proteome</keyword>
<evidence type="ECO:0000256" key="8">
    <source>
        <dbReference type="ARBA" id="ARBA00023224"/>
    </source>
</evidence>
<dbReference type="OMA" id="HLTEREC"/>
<keyword evidence="4 10" id="KW-1133">Transmembrane helix</keyword>
<feature type="domain" description="G-protein coupled receptors family 1 profile" evidence="11">
    <location>
        <begin position="46"/>
        <end position="317"/>
    </location>
</feature>
<dbReference type="InterPro" id="IPR017452">
    <property type="entry name" value="GPCR_Rhodpsn_7TM"/>
</dbReference>
<dbReference type="InterPro" id="IPR000276">
    <property type="entry name" value="GPCR_Rhodpsn"/>
</dbReference>
<comment type="similarity">
    <text evidence="9">Belongs to the G-protein coupled receptor 1 family.</text>
</comment>
<dbReference type="Pfam" id="PF00001">
    <property type="entry name" value="7tm_1"/>
    <property type="match status" value="1"/>
</dbReference>
<evidence type="ECO:0000256" key="5">
    <source>
        <dbReference type="ARBA" id="ARBA00023040"/>
    </source>
</evidence>
<keyword evidence="7 9" id="KW-0675">Receptor</keyword>
<protein>
    <recommendedName>
        <fullName evidence="11">G-protein coupled receptors family 1 profile domain-containing protein</fullName>
    </recommendedName>
</protein>
<feature type="transmembrane region" description="Helical" evidence="10">
    <location>
        <begin position="30"/>
        <end position="54"/>
    </location>
</feature>
<dbReference type="GO" id="GO:0005886">
    <property type="term" value="C:plasma membrane"/>
    <property type="evidence" value="ECO:0007669"/>
    <property type="project" value="UniProtKB-SubCell"/>
</dbReference>
<evidence type="ECO:0000259" key="11">
    <source>
        <dbReference type="PROSITE" id="PS50262"/>
    </source>
</evidence>
<evidence type="ECO:0000256" key="7">
    <source>
        <dbReference type="ARBA" id="ARBA00023170"/>
    </source>
</evidence>
<evidence type="ECO:0000256" key="10">
    <source>
        <dbReference type="SAM" id="Phobius"/>
    </source>
</evidence>
<evidence type="ECO:0000256" key="6">
    <source>
        <dbReference type="ARBA" id="ARBA00023136"/>
    </source>
</evidence>
<dbReference type="PROSITE" id="PS50262">
    <property type="entry name" value="G_PROTEIN_RECEP_F1_2"/>
    <property type="match status" value="1"/>
</dbReference>
<organism evidence="12 13">
    <name type="scientific">Anabas testudineus</name>
    <name type="common">Climbing perch</name>
    <name type="synonym">Anthias testudineus</name>
    <dbReference type="NCBI Taxonomy" id="64144"/>
    <lineage>
        <taxon>Eukaryota</taxon>
        <taxon>Metazoa</taxon>
        <taxon>Chordata</taxon>
        <taxon>Craniata</taxon>
        <taxon>Vertebrata</taxon>
        <taxon>Euteleostomi</taxon>
        <taxon>Actinopterygii</taxon>
        <taxon>Neopterygii</taxon>
        <taxon>Teleostei</taxon>
        <taxon>Neoteleostei</taxon>
        <taxon>Acanthomorphata</taxon>
        <taxon>Anabantaria</taxon>
        <taxon>Anabantiformes</taxon>
        <taxon>Anabantoidei</taxon>
        <taxon>Anabantidae</taxon>
        <taxon>Anabas</taxon>
    </lineage>
</organism>
<dbReference type="PROSITE" id="PS00237">
    <property type="entry name" value="G_PROTEIN_RECEP_F1_1"/>
    <property type="match status" value="1"/>
</dbReference>
<reference evidence="12" key="3">
    <citation type="submission" date="2025-09" db="UniProtKB">
        <authorList>
            <consortium name="Ensembl"/>
        </authorList>
    </citation>
    <scope>IDENTIFICATION</scope>
</reference>
<name>A0A3Q1J9I3_ANATE</name>
<dbReference type="PANTHER" id="PTHR24249">
    <property type="entry name" value="HISTAMINE RECEPTOR-RELATED G-PROTEIN COUPLED RECEPTOR"/>
    <property type="match status" value="1"/>
</dbReference>
<evidence type="ECO:0000313" key="13">
    <source>
        <dbReference type="Proteomes" id="UP000265040"/>
    </source>
</evidence>
<accession>A0A3Q1J9I3</accession>
<evidence type="ECO:0000313" key="12">
    <source>
        <dbReference type="Ensembl" id="ENSATEP00000029520.1"/>
    </source>
</evidence>
<keyword evidence="2" id="KW-1003">Cell membrane</keyword>
<comment type="subcellular location">
    <subcellularLocation>
        <location evidence="1">Cell membrane</location>
        <topology evidence="1">Multi-pass membrane protein</topology>
    </subcellularLocation>
</comment>
<keyword evidence="3 9" id="KW-0812">Transmembrane</keyword>
<keyword evidence="8 9" id="KW-0807">Transducer</keyword>
<feature type="transmembrane region" description="Helical" evidence="10">
    <location>
        <begin position="105"/>
        <end position="123"/>
    </location>
</feature>
<reference evidence="12" key="2">
    <citation type="submission" date="2025-08" db="UniProtKB">
        <authorList>
            <consortium name="Ensembl"/>
        </authorList>
    </citation>
    <scope>IDENTIFICATION</scope>
</reference>
<evidence type="ECO:0000256" key="1">
    <source>
        <dbReference type="ARBA" id="ARBA00004651"/>
    </source>
</evidence>
<dbReference type="OrthoDB" id="10042731at2759"/>
<dbReference type="GO" id="GO:0001594">
    <property type="term" value="F:trace-amine receptor activity"/>
    <property type="evidence" value="ECO:0007669"/>
    <property type="project" value="TreeGrafter"/>
</dbReference>
<dbReference type="Proteomes" id="UP000265040">
    <property type="component" value="Chromosome 21"/>
</dbReference>